<keyword evidence="7" id="KW-1185">Reference proteome</keyword>
<proteinExistence type="predicted"/>
<reference evidence="7" key="1">
    <citation type="journal article" date="2023" name="Mol. Phylogenet. Evol.">
        <title>Genome-scale phylogeny and comparative genomics of the fungal order Sordariales.</title>
        <authorList>
            <person name="Hensen N."/>
            <person name="Bonometti L."/>
            <person name="Westerberg I."/>
            <person name="Brannstrom I.O."/>
            <person name="Guillou S."/>
            <person name="Cros-Aarteil S."/>
            <person name="Calhoun S."/>
            <person name="Haridas S."/>
            <person name="Kuo A."/>
            <person name="Mondo S."/>
            <person name="Pangilinan J."/>
            <person name="Riley R."/>
            <person name="LaButti K."/>
            <person name="Andreopoulos B."/>
            <person name="Lipzen A."/>
            <person name="Chen C."/>
            <person name="Yan M."/>
            <person name="Daum C."/>
            <person name="Ng V."/>
            <person name="Clum A."/>
            <person name="Steindorff A."/>
            <person name="Ohm R.A."/>
            <person name="Martin F."/>
            <person name="Silar P."/>
            <person name="Natvig D.O."/>
            <person name="Lalanne C."/>
            <person name="Gautier V."/>
            <person name="Ament-Velasquez S.L."/>
            <person name="Kruys A."/>
            <person name="Hutchinson M.I."/>
            <person name="Powell A.J."/>
            <person name="Barry K."/>
            <person name="Miller A.N."/>
            <person name="Grigoriev I.V."/>
            <person name="Debuchy R."/>
            <person name="Gladieux P."/>
            <person name="Hiltunen Thoren M."/>
            <person name="Johannesson H."/>
        </authorList>
    </citation>
    <scope>NUCLEOTIDE SEQUENCE [LARGE SCALE GENOMIC DNA]</scope>
    <source>
        <strain evidence="7">CBS 284.82</strain>
    </source>
</reference>
<sequence>MDVPMAANILALIPQIVVNYRRHNATGLQAVLLGVYNIVLVLTFLSLNITILRALLIIVLNLLTILIILIAALSATLLAAGIIQGISFIFVGIDAAGVLFSLASIFFQSRLDLVLWCGVFACGSYLTFLTLARLRTGVTMDRGSDEERHPVQEAAGLHTSII</sequence>
<accession>A0AAN6P3T7</accession>
<feature type="transmembrane region" description="Helical" evidence="5">
    <location>
        <begin position="113"/>
        <end position="132"/>
    </location>
</feature>
<dbReference type="Proteomes" id="UP001303115">
    <property type="component" value="Unassembled WGS sequence"/>
</dbReference>
<feature type="transmembrane region" description="Helical" evidence="5">
    <location>
        <begin position="30"/>
        <end position="49"/>
    </location>
</feature>
<keyword evidence="2 5" id="KW-0812">Transmembrane</keyword>
<evidence type="ECO:0000256" key="3">
    <source>
        <dbReference type="ARBA" id="ARBA00022989"/>
    </source>
</evidence>
<evidence type="ECO:0000256" key="4">
    <source>
        <dbReference type="ARBA" id="ARBA00023136"/>
    </source>
</evidence>
<comment type="subcellular location">
    <subcellularLocation>
        <location evidence="1">Membrane</location>
        <topology evidence="1">Multi-pass membrane protein</topology>
    </subcellularLocation>
</comment>
<evidence type="ECO:0000256" key="1">
    <source>
        <dbReference type="ARBA" id="ARBA00004141"/>
    </source>
</evidence>
<dbReference type="EMBL" id="MU854955">
    <property type="protein sequence ID" value="KAK4031231.1"/>
    <property type="molecule type" value="Genomic_DNA"/>
</dbReference>
<evidence type="ECO:0000256" key="2">
    <source>
        <dbReference type="ARBA" id="ARBA00022692"/>
    </source>
</evidence>
<feature type="transmembrane region" description="Helical" evidence="5">
    <location>
        <begin position="55"/>
        <end position="79"/>
    </location>
</feature>
<evidence type="ECO:0000256" key="5">
    <source>
        <dbReference type="SAM" id="Phobius"/>
    </source>
</evidence>
<comment type="caution">
    <text evidence="6">The sequence shown here is derived from an EMBL/GenBank/DDBJ whole genome shotgun (WGS) entry which is preliminary data.</text>
</comment>
<dbReference type="Pfam" id="PF04193">
    <property type="entry name" value="PQ-loop"/>
    <property type="match status" value="1"/>
</dbReference>
<name>A0AAN6P3T7_9PEZI</name>
<protein>
    <submittedName>
        <fullName evidence="6">Uncharacterized protein</fullName>
    </submittedName>
</protein>
<organism evidence="6 7">
    <name type="scientific">Parachaetomium inaequale</name>
    <dbReference type="NCBI Taxonomy" id="2588326"/>
    <lineage>
        <taxon>Eukaryota</taxon>
        <taxon>Fungi</taxon>
        <taxon>Dikarya</taxon>
        <taxon>Ascomycota</taxon>
        <taxon>Pezizomycotina</taxon>
        <taxon>Sordariomycetes</taxon>
        <taxon>Sordariomycetidae</taxon>
        <taxon>Sordariales</taxon>
        <taxon>Chaetomiaceae</taxon>
        <taxon>Parachaetomium</taxon>
    </lineage>
</organism>
<evidence type="ECO:0000313" key="7">
    <source>
        <dbReference type="Proteomes" id="UP001303115"/>
    </source>
</evidence>
<feature type="transmembrane region" description="Helical" evidence="5">
    <location>
        <begin position="86"/>
        <end position="107"/>
    </location>
</feature>
<dbReference type="AlphaFoldDB" id="A0AAN6P3T7"/>
<gene>
    <name evidence="6" type="ORF">C8A01DRAFT_51608</name>
</gene>
<evidence type="ECO:0000313" key="6">
    <source>
        <dbReference type="EMBL" id="KAK4031231.1"/>
    </source>
</evidence>
<keyword evidence="4 5" id="KW-0472">Membrane</keyword>
<keyword evidence="3 5" id="KW-1133">Transmembrane helix</keyword>
<dbReference type="InterPro" id="IPR006603">
    <property type="entry name" value="PQ-loop_rpt"/>
</dbReference>